<dbReference type="KEGG" id="samy:DB32_004472"/>
<accession>A0A0F6W4P5</accession>
<protein>
    <submittedName>
        <fullName evidence="2">Uncharacterized protein</fullName>
    </submittedName>
</protein>
<feature type="compositionally biased region" description="Low complexity" evidence="1">
    <location>
        <begin position="58"/>
        <end position="69"/>
    </location>
</feature>
<gene>
    <name evidence="2" type="ORF">DB32_004472</name>
</gene>
<proteinExistence type="predicted"/>
<evidence type="ECO:0000256" key="1">
    <source>
        <dbReference type="SAM" id="MobiDB-lite"/>
    </source>
</evidence>
<feature type="region of interest" description="Disordered" evidence="1">
    <location>
        <begin position="1"/>
        <end position="20"/>
    </location>
</feature>
<sequence>MAVAEGDRTPRRCGRDVRGAGSGAWIRLRDRRDGRSNARIARPGRRRSRLERVDRAPRALGTAARARGSGAAGVTGDDSKRSIALRDALGQGRDARTTRA</sequence>
<dbReference type="EMBL" id="CP011125">
    <property type="protein sequence ID" value="AKF07323.1"/>
    <property type="molecule type" value="Genomic_DNA"/>
</dbReference>
<dbReference type="AlphaFoldDB" id="A0A0F6W4P5"/>
<feature type="region of interest" description="Disordered" evidence="1">
    <location>
        <begin position="32"/>
        <end position="100"/>
    </location>
</feature>
<keyword evidence="3" id="KW-1185">Reference proteome</keyword>
<organism evidence="2 3">
    <name type="scientific">Sandaracinus amylolyticus</name>
    <dbReference type="NCBI Taxonomy" id="927083"/>
    <lineage>
        <taxon>Bacteria</taxon>
        <taxon>Pseudomonadati</taxon>
        <taxon>Myxococcota</taxon>
        <taxon>Polyangia</taxon>
        <taxon>Polyangiales</taxon>
        <taxon>Sandaracinaceae</taxon>
        <taxon>Sandaracinus</taxon>
    </lineage>
</organism>
<name>A0A0F6W4P5_9BACT</name>
<dbReference type="Proteomes" id="UP000034883">
    <property type="component" value="Chromosome"/>
</dbReference>
<evidence type="ECO:0000313" key="2">
    <source>
        <dbReference type="EMBL" id="AKF07323.1"/>
    </source>
</evidence>
<reference evidence="2 3" key="1">
    <citation type="submission" date="2015-03" db="EMBL/GenBank/DDBJ databases">
        <title>Genome assembly of Sandaracinus amylolyticus DSM 53668.</title>
        <authorList>
            <person name="Sharma G."/>
            <person name="Subramanian S."/>
        </authorList>
    </citation>
    <scope>NUCLEOTIDE SEQUENCE [LARGE SCALE GENOMIC DNA]</scope>
    <source>
        <strain evidence="2 3">DSM 53668</strain>
    </source>
</reference>
<feature type="compositionally biased region" description="Basic and acidic residues" evidence="1">
    <location>
        <begin position="1"/>
        <end position="18"/>
    </location>
</feature>
<evidence type="ECO:0000313" key="3">
    <source>
        <dbReference type="Proteomes" id="UP000034883"/>
    </source>
</evidence>